<proteinExistence type="predicted"/>
<accession>A0A0G0MYZ1</accession>
<dbReference type="PANTHER" id="PTHR34822:SF1">
    <property type="entry name" value="GRPB FAMILY PROTEIN"/>
    <property type="match status" value="1"/>
</dbReference>
<dbReference type="Pfam" id="PF04229">
    <property type="entry name" value="GrpB"/>
    <property type="match status" value="1"/>
</dbReference>
<gene>
    <name evidence="1" type="ORF">US99_C0009G0010</name>
</gene>
<dbReference type="Gene3D" id="3.30.460.10">
    <property type="entry name" value="Beta Polymerase, domain 2"/>
    <property type="match status" value="1"/>
</dbReference>
<dbReference type="PANTHER" id="PTHR34822">
    <property type="entry name" value="GRPB DOMAIN PROTEIN (AFU_ORTHOLOGUE AFUA_1G01530)"/>
    <property type="match status" value="1"/>
</dbReference>
<comment type="caution">
    <text evidence="1">The sequence shown here is derived from an EMBL/GenBank/DDBJ whole genome shotgun (WGS) entry which is preliminary data.</text>
</comment>
<sequence length="173" mass="19813">MTAKHTKSKYVFRPYDPIHPERFFKEKDRLKKFVGAGVLIEHIGSTSIPGMGGKGIIDIAVAANSKNDLSNVSSKLIAAGYYFDPDDGTDERWFHGRKVSDEERYHIHLTFKGSKDWIEITSFRDYLITHPEDFERYAEIKMKAAKLSNQDAKTYMKIKEPVILEIIGKATKK</sequence>
<protein>
    <recommendedName>
        <fullName evidence="3">GrpB family protein</fullName>
    </recommendedName>
</protein>
<evidence type="ECO:0000313" key="2">
    <source>
        <dbReference type="Proteomes" id="UP000034324"/>
    </source>
</evidence>
<dbReference type="EMBL" id="LBVC01000009">
    <property type="protein sequence ID" value="KKQ78869.1"/>
    <property type="molecule type" value="Genomic_DNA"/>
</dbReference>
<dbReference type="AlphaFoldDB" id="A0A0G0MYZ1"/>
<reference evidence="1 2" key="1">
    <citation type="journal article" date="2015" name="Nature">
        <title>rRNA introns, odd ribosomes, and small enigmatic genomes across a large radiation of phyla.</title>
        <authorList>
            <person name="Brown C.T."/>
            <person name="Hug L.A."/>
            <person name="Thomas B.C."/>
            <person name="Sharon I."/>
            <person name="Castelle C.J."/>
            <person name="Singh A."/>
            <person name="Wilkins M.J."/>
            <person name="Williams K.H."/>
            <person name="Banfield J.F."/>
        </authorList>
    </citation>
    <scope>NUCLEOTIDE SEQUENCE [LARGE SCALE GENOMIC DNA]</scope>
</reference>
<organism evidence="1 2">
    <name type="scientific">Candidatus Daviesbacteria bacterium GW2011_GWF2_38_6</name>
    <dbReference type="NCBI Taxonomy" id="1618432"/>
    <lineage>
        <taxon>Bacteria</taxon>
        <taxon>Candidatus Daviesiibacteriota</taxon>
    </lineage>
</organism>
<dbReference type="SUPFAM" id="SSF81301">
    <property type="entry name" value="Nucleotidyltransferase"/>
    <property type="match status" value="1"/>
</dbReference>
<dbReference type="Proteomes" id="UP000034324">
    <property type="component" value="Unassembled WGS sequence"/>
</dbReference>
<dbReference type="InterPro" id="IPR007344">
    <property type="entry name" value="GrpB/CoaE"/>
</dbReference>
<name>A0A0G0MYZ1_9BACT</name>
<evidence type="ECO:0008006" key="3">
    <source>
        <dbReference type="Google" id="ProtNLM"/>
    </source>
</evidence>
<evidence type="ECO:0000313" key="1">
    <source>
        <dbReference type="EMBL" id="KKQ78869.1"/>
    </source>
</evidence>
<dbReference type="InterPro" id="IPR043519">
    <property type="entry name" value="NT_sf"/>
</dbReference>